<keyword evidence="3" id="KW-1185">Reference proteome</keyword>
<keyword evidence="1" id="KW-0812">Transmembrane</keyword>
<dbReference type="EMBL" id="PGTZ01000011">
    <property type="protein sequence ID" value="PJI85559.1"/>
    <property type="molecule type" value="Genomic_DNA"/>
</dbReference>
<feature type="transmembrane region" description="Helical" evidence="1">
    <location>
        <begin position="6"/>
        <end position="25"/>
    </location>
</feature>
<proteinExistence type="predicted"/>
<reference evidence="2 3" key="1">
    <citation type="submission" date="2017-11" db="EMBL/GenBank/DDBJ databases">
        <title>Genomic Encyclopedia of Archaeal and Bacterial Type Strains, Phase II (KMG-II): From Individual Species to Whole Genera.</title>
        <authorList>
            <person name="Goeker M."/>
        </authorList>
    </citation>
    <scope>NUCLEOTIDE SEQUENCE [LARGE SCALE GENOMIC DNA]</scope>
    <source>
        <strain evidence="2 3">DSM 22413</strain>
    </source>
</reference>
<dbReference type="RefSeq" id="WP_100350859.1">
    <property type="nucleotide sequence ID" value="NZ_PGTZ01000011.1"/>
</dbReference>
<evidence type="ECO:0000256" key="1">
    <source>
        <dbReference type="SAM" id="Phobius"/>
    </source>
</evidence>
<protein>
    <submittedName>
        <fullName evidence="2">Uncharacterized protein</fullName>
    </submittedName>
</protein>
<accession>A0A2M8W3T7</accession>
<evidence type="ECO:0000313" key="3">
    <source>
        <dbReference type="Proteomes" id="UP000231586"/>
    </source>
</evidence>
<dbReference type="AlphaFoldDB" id="A0A2M8W3T7"/>
<sequence length="112" mass="12833">MFTVLWWVLGVGAVVVLALVLLRLWRSGTALLRALGEASVVLDRFDAALRAAQAARAERPDIVPQLDDDLADLRAEVARLRVERLVRRYERRTSHEATYRRWAAFNRVHARD</sequence>
<organism evidence="2 3">
    <name type="scientific">Luteimicrobium subarcticum</name>
    <dbReference type="NCBI Taxonomy" id="620910"/>
    <lineage>
        <taxon>Bacteria</taxon>
        <taxon>Bacillati</taxon>
        <taxon>Actinomycetota</taxon>
        <taxon>Actinomycetes</taxon>
        <taxon>Micrococcales</taxon>
        <taxon>Luteimicrobium</taxon>
    </lineage>
</organism>
<dbReference type="Proteomes" id="UP000231586">
    <property type="component" value="Unassembled WGS sequence"/>
</dbReference>
<keyword evidence="1" id="KW-0472">Membrane</keyword>
<gene>
    <name evidence="2" type="ORF">CLV34_2741</name>
</gene>
<comment type="caution">
    <text evidence="2">The sequence shown here is derived from an EMBL/GenBank/DDBJ whole genome shotgun (WGS) entry which is preliminary data.</text>
</comment>
<name>A0A2M8W3T7_9MICO</name>
<evidence type="ECO:0000313" key="2">
    <source>
        <dbReference type="EMBL" id="PJI85559.1"/>
    </source>
</evidence>
<keyword evidence="1" id="KW-1133">Transmembrane helix</keyword>